<feature type="transmembrane region" description="Helical" evidence="1">
    <location>
        <begin position="221"/>
        <end position="237"/>
    </location>
</feature>
<feature type="transmembrane region" description="Helical" evidence="1">
    <location>
        <begin position="243"/>
        <end position="260"/>
    </location>
</feature>
<evidence type="ECO:0000256" key="1">
    <source>
        <dbReference type="SAM" id="Phobius"/>
    </source>
</evidence>
<dbReference type="EMBL" id="CDNY01000014">
    <property type="protein sequence ID" value="CEO33974.1"/>
    <property type="molecule type" value="Genomic_DNA"/>
</dbReference>
<evidence type="ECO:0000313" key="3">
    <source>
        <dbReference type="Proteomes" id="UP000049685"/>
    </source>
</evidence>
<sequence length="532" mass="61354">MINKSLTNKIKYYLLILFVVIQPILDIHYLYTEEVVKAIGFSPSTIIRMIIIGILGILTILTLRDRKSWIFIGIYLTLVGIYTIFHILNARDFYTLVPNDLDYSVVGELFYIIRMLIPMAVIFMTMTTEISKKDYEKAIKIILLLISLSIIISNIFKFSLTSYGKDIISGNIFDWFKDGYSRYNYLDLASRGPFNSANQLSALLCLLLPTMFGIYTYDKKISNLLTILLTILTMVMIGTKVALYGAIIVVAVYILMIVIAKLFKQDILVDRKIFLMVGLSIIILSILYAKSPSVNRELVESGYKANTEREETKEEAKEEIKSEVKKEVKKEPKKELKQEDGSIATKQGMVQYVEENFAEAKIKHDFITQCYPYQYDPEFWIEIMGLPVNQRTDYRFLELKMHQRVMDINDNPNDKWLGISFTRTEHLFTLERDFIYQYYSLGLIGVVLFLGPYVLITLGCLFKIIIKRRENFNVKYAMTCFGTLFILAVSVYSGNIMDALTITIILAFILGKLVGDLFIDKEEIENENIDTK</sequence>
<dbReference type="RefSeq" id="WP_057558991.1">
    <property type="nucleotide sequence ID" value="NZ_CDNY01000014.1"/>
</dbReference>
<dbReference type="Proteomes" id="UP000049685">
    <property type="component" value="Unassembled WGS sequence"/>
</dbReference>
<feature type="transmembrane region" description="Helical" evidence="1">
    <location>
        <begin position="70"/>
        <end position="89"/>
    </location>
</feature>
<feature type="transmembrane region" description="Helical" evidence="1">
    <location>
        <begin position="46"/>
        <end position="63"/>
    </location>
</feature>
<dbReference type="GO" id="GO:0016874">
    <property type="term" value="F:ligase activity"/>
    <property type="evidence" value="ECO:0007669"/>
    <property type="project" value="UniProtKB-KW"/>
</dbReference>
<keyword evidence="1" id="KW-1133">Transmembrane helix</keyword>
<comment type="caution">
    <text evidence="2">The sequence shown here is derived from an EMBL/GenBank/DDBJ whole genome shotgun (WGS) entry which is preliminary data.</text>
</comment>
<dbReference type="InterPro" id="IPR049504">
    <property type="entry name" value="O-antigen_lig"/>
</dbReference>
<keyword evidence="1" id="KW-0812">Transmembrane</keyword>
<accession>A0A9P1L5Q0</accession>
<feature type="transmembrane region" description="Helical" evidence="1">
    <location>
        <begin position="438"/>
        <end position="462"/>
    </location>
</feature>
<feature type="transmembrane region" description="Helical" evidence="1">
    <location>
        <begin position="196"/>
        <end position="214"/>
    </location>
</feature>
<organism evidence="2 3">
    <name type="scientific">Paraclostridium sordellii</name>
    <name type="common">Clostridium sordellii</name>
    <dbReference type="NCBI Taxonomy" id="1505"/>
    <lineage>
        <taxon>Bacteria</taxon>
        <taxon>Bacillati</taxon>
        <taxon>Bacillota</taxon>
        <taxon>Clostridia</taxon>
        <taxon>Peptostreptococcales</taxon>
        <taxon>Peptostreptococcaceae</taxon>
        <taxon>Paraclostridium</taxon>
    </lineage>
</organism>
<feature type="transmembrane region" description="Helical" evidence="1">
    <location>
        <begin position="272"/>
        <end position="289"/>
    </location>
</feature>
<feature type="transmembrane region" description="Helical" evidence="1">
    <location>
        <begin position="109"/>
        <end position="126"/>
    </location>
</feature>
<gene>
    <name evidence="2" type="ORF">UMC4404_18681</name>
</gene>
<evidence type="ECO:0000313" key="2">
    <source>
        <dbReference type="EMBL" id="CEO33974.1"/>
    </source>
</evidence>
<proteinExistence type="predicted"/>
<dbReference type="Pfam" id="PF13425">
    <property type="entry name" value="O-antigen_lig"/>
    <property type="match status" value="1"/>
</dbReference>
<dbReference type="AlphaFoldDB" id="A0A9P1L5Q0"/>
<feature type="transmembrane region" description="Helical" evidence="1">
    <location>
        <begin position="138"/>
        <end position="156"/>
    </location>
</feature>
<keyword evidence="1" id="KW-0472">Membrane</keyword>
<keyword evidence="2" id="KW-0436">Ligase</keyword>
<protein>
    <submittedName>
        <fullName evidence="2">Lipid A core-O-antigen ligase and related enzymes</fullName>
    </submittedName>
</protein>
<reference evidence="3" key="1">
    <citation type="submission" date="2015-01" db="EMBL/GenBank/DDBJ databases">
        <authorList>
            <person name="Aslett A.Martin."/>
            <person name="De Silva Nishadi"/>
        </authorList>
    </citation>
    <scope>NUCLEOTIDE SEQUENCE [LARGE SCALE GENOMIC DNA]</scope>
    <source>
        <strain evidence="3">UMC4404</strain>
    </source>
</reference>
<feature type="transmembrane region" description="Helical" evidence="1">
    <location>
        <begin position="12"/>
        <end position="31"/>
    </location>
</feature>
<name>A0A9P1L5Q0_PARSO</name>